<protein>
    <submittedName>
        <fullName evidence="12">UDP-N-acetylmuramate L-alanyl-gamma-D-glutamyl-meso-diaminopimelate ligase</fullName>
    </submittedName>
</protein>
<dbReference type="InterPro" id="IPR013221">
    <property type="entry name" value="Mur_ligase_cen"/>
</dbReference>
<dbReference type="Gene3D" id="3.90.190.20">
    <property type="entry name" value="Mur ligase, C-terminal domain"/>
    <property type="match status" value="1"/>
</dbReference>
<dbReference type="Proteomes" id="UP000034883">
    <property type="component" value="Chromosome"/>
</dbReference>
<dbReference type="Gene3D" id="3.40.1190.10">
    <property type="entry name" value="Mur-like, catalytic domain"/>
    <property type="match status" value="1"/>
</dbReference>
<evidence type="ECO:0000259" key="9">
    <source>
        <dbReference type="Pfam" id="PF01225"/>
    </source>
</evidence>
<dbReference type="SUPFAM" id="SSF53623">
    <property type="entry name" value="MurD-like peptide ligases, catalytic domain"/>
    <property type="match status" value="1"/>
</dbReference>
<keyword evidence="7" id="KW-0131">Cell cycle</keyword>
<dbReference type="SUPFAM" id="SSF51984">
    <property type="entry name" value="MurCD N-terminal domain"/>
    <property type="match status" value="1"/>
</dbReference>
<reference evidence="12 13" key="1">
    <citation type="submission" date="2015-03" db="EMBL/GenBank/DDBJ databases">
        <title>Genome assembly of Sandaracinus amylolyticus DSM 53668.</title>
        <authorList>
            <person name="Sharma G."/>
            <person name="Subramanian S."/>
        </authorList>
    </citation>
    <scope>NUCLEOTIDE SEQUENCE [LARGE SCALE GENOMIC DNA]</scope>
    <source>
        <strain evidence="12 13">DSM 53668</strain>
    </source>
</reference>
<evidence type="ECO:0000313" key="12">
    <source>
        <dbReference type="EMBL" id="AKF10049.1"/>
    </source>
</evidence>
<dbReference type="GO" id="GO:0005524">
    <property type="term" value="F:ATP binding"/>
    <property type="evidence" value="ECO:0007669"/>
    <property type="project" value="UniProtKB-KW"/>
</dbReference>
<dbReference type="InterPro" id="IPR004101">
    <property type="entry name" value="Mur_ligase_C"/>
</dbReference>
<evidence type="ECO:0000259" key="10">
    <source>
        <dbReference type="Pfam" id="PF02875"/>
    </source>
</evidence>
<dbReference type="Pfam" id="PF02875">
    <property type="entry name" value="Mur_ligase_C"/>
    <property type="match status" value="1"/>
</dbReference>
<dbReference type="Pfam" id="PF08245">
    <property type="entry name" value="Mur_ligase_M"/>
    <property type="match status" value="1"/>
</dbReference>
<dbReference type="STRING" id="927083.DB32_007198"/>
<keyword evidence="1 12" id="KW-0436">Ligase</keyword>
<feature type="domain" description="Mur ligase C-terminal" evidence="10">
    <location>
        <begin position="365"/>
        <end position="496"/>
    </location>
</feature>
<dbReference type="GO" id="GO:0008360">
    <property type="term" value="P:regulation of cell shape"/>
    <property type="evidence" value="ECO:0007669"/>
    <property type="project" value="UniProtKB-KW"/>
</dbReference>
<dbReference type="SUPFAM" id="SSF53244">
    <property type="entry name" value="MurD-like peptide ligases, peptide-binding domain"/>
    <property type="match status" value="1"/>
</dbReference>
<evidence type="ECO:0000256" key="6">
    <source>
        <dbReference type="ARBA" id="ARBA00022984"/>
    </source>
</evidence>
<evidence type="ECO:0000256" key="2">
    <source>
        <dbReference type="ARBA" id="ARBA00022618"/>
    </source>
</evidence>
<evidence type="ECO:0000256" key="5">
    <source>
        <dbReference type="ARBA" id="ARBA00022960"/>
    </source>
</evidence>
<keyword evidence="5" id="KW-0133">Cell shape</keyword>
<evidence type="ECO:0000259" key="11">
    <source>
        <dbReference type="Pfam" id="PF08245"/>
    </source>
</evidence>
<feature type="domain" description="Mur ligase central" evidence="11">
    <location>
        <begin position="147"/>
        <end position="339"/>
    </location>
</feature>
<keyword evidence="4" id="KW-0067">ATP-binding</keyword>
<dbReference type="GO" id="GO:0051301">
    <property type="term" value="P:cell division"/>
    <property type="evidence" value="ECO:0007669"/>
    <property type="project" value="UniProtKB-KW"/>
</dbReference>
<dbReference type="InterPro" id="IPR036565">
    <property type="entry name" value="Mur-like_cat_sf"/>
</dbReference>
<keyword evidence="3" id="KW-0547">Nucleotide-binding</keyword>
<feature type="domain" description="Mur ligase N-terminal catalytic" evidence="9">
    <location>
        <begin position="41"/>
        <end position="138"/>
    </location>
</feature>
<dbReference type="Pfam" id="PF01225">
    <property type="entry name" value="Mur_ligase"/>
    <property type="match status" value="1"/>
</dbReference>
<dbReference type="PANTHER" id="PTHR43445">
    <property type="entry name" value="UDP-N-ACETYLMURAMATE--L-ALANINE LIGASE-RELATED"/>
    <property type="match status" value="1"/>
</dbReference>
<keyword evidence="2" id="KW-0132">Cell division</keyword>
<evidence type="ECO:0000256" key="3">
    <source>
        <dbReference type="ARBA" id="ARBA00022741"/>
    </source>
</evidence>
<name>A0A0F6SH94_9BACT</name>
<proteinExistence type="predicted"/>
<evidence type="ECO:0000256" key="8">
    <source>
        <dbReference type="ARBA" id="ARBA00023316"/>
    </source>
</evidence>
<dbReference type="PANTHER" id="PTHR43445:SF5">
    <property type="entry name" value="UDP-N-ACETYLMURAMATE--L-ALANYL-GAMMA-D-GLUTAMYL-MESO-2,6-DIAMINOHEPTANDIOATE LIGASE"/>
    <property type="match status" value="1"/>
</dbReference>
<accession>A0A0F6SH94</accession>
<dbReference type="GO" id="GO:0071555">
    <property type="term" value="P:cell wall organization"/>
    <property type="evidence" value="ECO:0007669"/>
    <property type="project" value="UniProtKB-KW"/>
</dbReference>
<dbReference type="GO" id="GO:0016881">
    <property type="term" value="F:acid-amino acid ligase activity"/>
    <property type="evidence" value="ECO:0007669"/>
    <property type="project" value="InterPro"/>
</dbReference>
<dbReference type="KEGG" id="samy:DB32_007198"/>
<evidence type="ECO:0000256" key="1">
    <source>
        <dbReference type="ARBA" id="ARBA00022598"/>
    </source>
</evidence>
<dbReference type="InterPro" id="IPR050061">
    <property type="entry name" value="MurCDEF_pg_biosynth"/>
</dbReference>
<dbReference type="InterPro" id="IPR036615">
    <property type="entry name" value="Mur_ligase_C_dom_sf"/>
</dbReference>
<evidence type="ECO:0000256" key="4">
    <source>
        <dbReference type="ARBA" id="ARBA00022840"/>
    </source>
</evidence>
<gene>
    <name evidence="12" type="ORF">DB32_007198</name>
</gene>
<keyword evidence="13" id="KW-1185">Reference proteome</keyword>
<sequence>MINARAECVRDLSPRAQRVIAPSRVAHCDPPRVSWYRCAMHVHLIGVAGTGMGALAGLLQQAGHRVSGSDTAFYPPMGEALARWGIETRRGWDPANLADRPDLVVVGNVCRKDNPEARAAIDGGLAYTSMPGAIETLFLAERPGWVVAGTHGKTTTTALLAYLLHGLGRDPGMLVGGIPRDFGESFRVGGARAPFVIEGDEYDSAFFEKTPKMWRYKPHAAILTSIEHDHVDIYPDASSYRAAFEGFVERIPESGTLVAFAGDPEVRAVASRARCRVVWYASSGDDTGGIDPTWLAAPIAAQGGMQPFDLFVGGTSCGPVLSPLPGAHNVRNAVATIALICETSEGTIPVQDVLACLRRFSGVRRRQELIGEARGVRVYDDFAHHPTAVRETLAAIRARHPEGALIAAFEPRSATACRAMHQRAYEDAFHDADLAVLAPLGRSNVPEAERLDVAQIASAIRAHGGDAIAPRDLDEVITTITSRAREGDTVLLMSNGDFGGLHDRLLAALALPSSSGQR</sequence>
<keyword evidence="6" id="KW-0573">Peptidoglycan synthesis</keyword>
<dbReference type="EMBL" id="CP011125">
    <property type="protein sequence ID" value="AKF10049.1"/>
    <property type="molecule type" value="Genomic_DNA"/>
</dbReference>
<evidence type="ECO:0000313" key="13">
    <source>
        <dbReference type="Proteomes" id="UP000034883"/>
    </source>
</evidence>
<keyword evidence="8" id="KW-0961">Cell wall biogenesis/degradation</keyword>
<dbReference type="GO" id="GO:0009252">
    <property type="term" value="P:peptidoglycan biosynthetic process"/>
    <property type="evidence" value="ECO:0007669"/>
    <property type="project" value="UniProtKB-KW"/>
</dbReference>
<evidence type="ECO:0000256" key="7">
    <source>
        <dbReference type="ARBA" id="ARBA00023306"/>
    </source>
</evidence>
<dbReference type="Gene3D" id="3.40.50.720">
    <property type="entry name" value="NAD(P)-binding Rossmann-like Domain"/>
    <property type="match status" value="1"/>
</dbReference>
<dbReference type="InterPro" id="IPR000713">
    <property type="entry name" value="Mur_ligase_N"/>
</dbReference>
<dbReference type="AlphaFoldDB" id="A0A0F6SH94"/>
<organism evidence="12 13">
    <name type="scientific">Sandaracinus amylolyticus</name>
    <dbReference type="NCBI Taxonomy" id="927083"/>
    <lineage>
        <taxon>Bacteria</taxon>
        <taxon>Pseudomonadati</taxon>
        <taxon>Myxococcota</taxon>
        <taxon>Polyangia</taxon>
        <taxon>Polyangiales</taxon>
        <taxon>Sandaracinaceae</taxon>
        <taxon>Sandaracinus</taxon>
    </lineage>
</organism>